<dbReference type="Gene3D" id="3.40.50.720">
    <property type="entry name" value="NAD(P)-binding Rossmann-like Domain"/>
    <property type="match status" value="1"/>
</dbReference>
<name>A0A090TFQ8_9VIBR</name>
<sequence>MTVTPHIAAISFPEQVVDIFAENFLRWRDGFQLQNVIDFERGY</sequence>
<dbReference type="AlphaFoldDB" id="A0A090TFQ8"/>
<dbReference type="EMBL" id="BBMT01000027">
    <property type="protein sequence ID" value="GAL38123.1"/>
    <property type="molecule type" value="Genomic_DNA"/>
</dbReference>
<keyword evidence="1" id="KW-0560">Oxidoreductase</keyword>
<dbReference type="Proteomes" id="UP000029224">
    <property type="component" value="Unassembled WGS sequence"/>
</dbReference>
<reference evidence="1 2" key="2">
    <citation type="submission" date="2014-09" db="EMBL/GenBank/DDBJ databases">
        <authorList>
            <consortium name="NBRP consortium"/>
            <person name="Sawabe T."/>
            <person name="Meirelles P."/>
            <person name="Nakanishi M."/>
            <person name="Sayaka M."/>
            <person name="Hattori M."/>
            <person name="Ohkuma M."/>
        </authorList>
    </citation>
    <scope>NUCLEOTIDE SEQUENCE [LARGE SCALE GENOMIC DNA]</scope>
    <source>
        <strain evidence="1 2">JCM 19240</strain>
    </source>
</reference>
<accession>A0A090TFQ8</accession>
<comment type="caution">
    <text evidence="1">The sequence shown here is derived from an EMBL/GenBank/DDBJ whole genome shotgun (WGS) entry which is preliminary data.</text>
</comment>
<evidence type="ECO:0000313" key="1">
    <source>
        <dbReference type="EMBL" id="GAL38123.1"/>
    </source>
</evidence>
<evidence type="ECO:0000313" key="2">
    <source>
        <dbReference type="Proteomes" id="UP000029224"/>
    </source>
</evidence>
<dbReference type="EC" id="1.1.1.95" evidence="1"/>
<gene>
    <name evidence="1" type="ORF">JCM19240_652</name>
</gene>
<organism evidence="1 2">
    <name type="scientific">Vibrio maritimus</name>
    <dbReference type="NCBI Taxonomy" id="990268"/>
    <lineage>
        <taxon>Bacteria</taxon>
        <taxon>Pseudomonadati</taxon>
        <taxon>Pseudomonadota</taxon>
        <taxon>Gammaproteobacteria</taxon>
        <taxon>Vibrionales</taxon>
        <taxon>Vibrionaceae</taxon>
        <taxon>Vibrio</taxon>
    </lineage>
</organism>
<reference evidence="1 2" key="1">
    <citation type="submission" date="2014-09" db="EMBL/GenBank/DDBJ databases">
        <title>Vibrio maritimus JCM 19240. (C210) whole genome shotgun sequence.</title>
        <authorList>
            <person name="Sawabe T."/>
            <person name="Meirelles P."/>
            <person name="Nakanishi M."/>
            <person name="Sayaka M."/>
            <person name="Hattori M."/>
            <person name="Ohkuma M."/>
        </authorList>
    </citation>
    <scope>NUCLEOTIDE SEQUENCE [LARGE SCALE GENOMIC DNA]</scope>
    <source>
        <strain evidence="1 2">JCM 19240</strain>
    </source>
</reference>
<keyword evidence="2" id="KW-1185">Reference proteome</keyword>
<dbReference type="GO" id="GO:0004617">
    <property type="term" value="F:phosphoglycerate dehydrogenase activity"/>
    <property type="evidence" value="ECO:0007669"/>
    <property type="project" value="UniProtKB-EC"/>
</dbReference>
<protein>
    <submittedName>
        <fullName evidence="1">D-3-phosphoglycerate dehydrogenase</fullName>
        <ecNumber evidence="1">1.1.1.95</ecNumber>
    </submittedName>
</protein>
<proteinExistence type="predicted"/>